<organism evidence="2">
    <name type="scientific">viral metagenome</name>
    <dbReference type="NCBI Taxonomy" id="1070528"/>
    <lineage>
        <taxon>unclassified sequences</taxon>
        <taxon>metagenomes</taxon>
        <taxon>organismal metagenomes</taxon>
    </lineage>
</organism>
<keyword evidence="1" id="KW-0175">Coiled coil</keyword>
<sequence length="264" mass="31307">MFSLNNFRKKQTNNLKNINIKNEKIKEHNEKIKEHNKRIKKYNEYKNKYSPLLFNKLSQIQNSLKLEFGTFMDEYPEQMMAIRYLTGNEKVLEIGGNIGRNSLVIASILNNHNNNNFVTLESDPEVARQLLQNKNTNNLNFFVENSALSKRNLIQKSWETIVSDVLLDGYKKVNIINFEQLEEKYNINFDTLILDCEGAFYYILQDMPEILNNIKLIIMENDYLDESHKKYIDHVLREKGFIIDYIEGDGWGHFANNFYEVWKK</sequence>
<dbReference type="InterPro" id="IPR006342">
    <property type="entry name" value="FkbM_mtfrase"/>
</dbReference>
<feature type="coiled-coil region" evidence="1">
    <location>
        <begin position="8"/>
        <end position="45"/>
    </location>
</feature>
<proteinExistence type="predicted"/>
<dbReference type="EMBL" id="MN739917">
    <property type="protein sequence ID" value="QHT77454.1"/>
    <property type="molecule type" value="Genomic_DNA"/>
</dbReference>
<dbReference type="AlphaFoldDB" id="A0A6C0HAF4"/>
<dbReference type="SUPFAM" id="SSF53335">
    <property type="entry name" value="S-adenosyl-L-methionine-dependent methyltransferases"/>
    <property type="match status" value="1"/>
</dbReference>
<dbReference type="InterPro" id="IPR029063">
    <property type="entry name" value="SAM-dependent_MTases_sf"/>
</dbReference>
<name>A0A6C0HAF4_9ZZZZ</name>
<protein>
    <recommendedName>
        <fullName evidence="3">Methyltransferase FkbM domain-containing protein</fullName>
    </recommendedName>
</protein>
<dbReference type="Gene3D" id="3.40.50.150">
    <property type="entry name" value="Vaccinia Virus protein VP39"/>
    <property type="match status" value="1"/>
</dbReference>
<dbReference type="NCBIfam" id="TIGR01444">
    <property type="entry name" value="fkbM_fam"/>
    <property type="match status" value="1"/>
</dbReference>
<evidence type="ECO:0000313" key="2">
    <source>
        <dbReference type="EMBL" id="QHT77454.1"/>
    </source>
</evidence>
<accession>A0A6C0HAF4</accession>
<evidence type="ECO:0008006" key="3">
    <source>
        <dbReference type="Google" id="ProtNLM"/>
    </source>
</evidence>
<reference evidence="2" key="1">
    <citation type="journal article" date="2020" name="Nature">
        <title>Giant virus diversity and host interactions through global metagenomics.</title>
        <authorList>
            <person name="Schulz F."/>
            <person name="Roux S."/>
            <person name="Paez-Espino D."/>
            <person name="Jungbluth S."/>
            <person name="Walsh D.A."/>
            <person name="Denef V.J."/>
            <person name="McMahon K.D."/>
            <person name="Konstantinidis K.T."/>
            <person name="Eloe-Fadrosh E.A."/>
            <person name="Kyrpides N.C."/>
            <person name="Woyke T."/>
        </authorList>
    </citation>
    <scope>NUCLEOTIDE SEQUENCE</scope>
    <source>
        <strain evidence="2">GVMAG-M-3300023179-86</strain>
    </source>
</reference>
<evidence type="ECO:0000256" key="1">
    <source>
        <dbReference type="SAM" id="Coils"/>
    </source>
</evidence>